<dbReference type="InterPro" id="IPR023090">
    <property type="entry name" value="UPF0702_alpha/beta_dom_sf"/>
</dbReference>
<evidence type="ECO:0000256" key="7">
    <source>
        <dbReference type="SAM" id="Phobius"/>
    </source>
</evidence>
<comment type="caution">
    <text evidence="9">The sequence shown here is derived from an EMBL/GenBank/DDBJ whole genome shotgun (WGS) entry which is preliminary data.</text>
</comment>
<evidence type="ECO:0000256" key="5">
    <source>
        <dbReference type="ARBA" id="ARBA00022989"/>
    </source>
</evidence>
<keyword evidence="10" id="KW-1185">Reference proteome</keyword>
<dbReference type="Gene3D" id="3.30.240.20">
    <property type="entry name" value="bsu07140 like domains"/>
    <property type="match status" value="1"/>
</dbReference>
<evidence type="ECO:0000259" key="8">
    <source>
        <dbReference type="PROSITE" id="PS51360"/>
    </source>
</evidence>
<organism evidence="9 10">
    <name type="scientific">Sporocytophaga myxococcoides</name>
    <dbReference type="NCBI Taxonomy" id="153721"/>
    <lineage>
        <taxon>Bacteria</taxon>
        <taxon>Pseudomonadati</taxon>
        <taxon>Bacteroidota</taxon>
        <taxon>Cytophagia</taxon>
        <taxon>Cytophagales</taxon>
        <taxon>Cytophagaceae</taxon>
        <taxon>Sporocytophaga</taxon>
    </lineage>
</organism>
<keyword evidence="3" id="KW-1003">Cell membrane</keyword>
<feature type="domain" description="Plus3" evidence="8">
    <location>
        <begin position="107"/>
        <end position="130"/>
    </location>
</feature>
<dbReference type="AlphaFoldDB" id="A0A098LIN4"/>
<reference evidence="9 10" key="1">
    <citation type="submission" date="2014-09" db="EMBL/GenBank/DDBJ databases">
        <title>Sporocytophaga myxococcoides PG-01 genome sequencing.</title>
        <authorList>
            <person name="Liu L."/>
            <person name="Gao P.J."/>
            <person name="Chen G.J."/>
            <person name="Wang L.S."/>
        </authorList>
    </citation>
    <scope>NUCLEOTIDE SEQUENCE [LARGE SCALE GENOMIC DNA]</scope>
    <source>
        <strain evidence="9 10">PG-01</strain>
    </source>
</reference>
<comment type="similarity">
    <text evidence="2">Belongs to the UPF0702 family.</text>
</comment>
<dbReference type="GO" id="GO:0003677">
    <property type="term" value="F:DNA binding"/>
    <property type="evidence" value="ECO:0007669"/>
    <property type="project" value="InterPro"/>
</dbReference>
<feature type="transmembrane region" description="Helical" evidence="7">
    <location>
        <begin position="38"/>
        <end position="55"/>
    </location>
</feature>
<evidence type="ECO:0000256" key="2">
    <source>
        <dbReference type="ARBA" id="ARBA00006448"/>
    </source>
</evidence>
<keyword evidence="6 7" id="KW-0472">Membrane</keyword>
<evidence type="ECO:0000313" key="10">
    <source>
        <dbReference type="Proteomes" id="UP000030185"/>
    </source>
</evidence>
<sequence>MIRLGGKRILSRFGTFDVVISIIIGAILAKSIVGSAKFIPTIITSSILVTIHYFLSKMTLYYHSLGHQVKGNPHLLYENGNFIDATLKKNNISQDDILEAIRLQTHSESLKNIEKIYLERNGQISFVFYP</sequence>
<gene>
    <name evidence="9" type="ORF">MYP_3461</name>
</gene>
<accession>A0A098LIN4</accession>
<evidence type="ECO:0000256" key="3">
    <source>
        <dbReference type="ARBA" id="ARBA00022475"/>
    </source>
</evidence>
<dbReference type="PROSITE" id="PS51360">
    <property type="entry name" value="PLUS3"/>
    <property type="match status" value="1"/>
</dbReference>
<dbReference type="Pfam" id="PF04239">
    <property type="entry name" value="DUF421"/>
    <property type="match status" value="1"/>
</dbReference>
<dbReference type="InterPro" id="IPR007353">
    <property type="entry name" value="DUF421"/>
</dbReference>
<dbReference type="Proteomes" id="UP000030185">
    <property type="component" value="Unassembled WGS sequence"/>
</dbReference>
<dbReference type="eggNOG" id="COG2323">
    <property type="taxonomic scope" value="Bacteria"/>
</dbReference>
<evidence type="ECO:0000256" key="1">
    <source>
        <dbReference type="ARBA" id="ARBA00004651"/>
    </source>
</evidence>
<evidence type="ECO:0000256" key="6">
    <source>
        <dbReference type="ARBA" id="ARBA00023136"/>
    </source>
</evidence>
<keyword evidence="4 7" id="KW-0812">Transmembrane</keyword>
<dbReference type="PANTHER" id="PTHR34582:SF6">
    <property type="entry name" value="UPF0702 TRANSMEMBRANE PROTEIN YCAP"/>
    <property type="match status" value="1"/>
</dbReference>
<feature type="transmembrane region" description="Helical" evidence="7">
    <location>
        <begin position="12"/>
        <end position="32"/>
    </location>
</feature>
<dbReference type="EMBL" id="BBLT01000007">
    <property type="protein sequence ID" value="GAL86232.1"/>
    <property type="molecule type" value="Genomic_DNA"/>
</dbReference>
<dbReference type="InterPro" id="IPR004343">
    <property type="entry name" value="Plus-3_dom"/>
</dbReference>
<evidence type="ECO:0000256" key="4">
    <source>
        <dbReference type="ARBA" id="ARBA00022692"/>
    </source>
</evidence>
<dbReference type="PANTHER" id="PTHR34582">
    <property type="entry name" value="UPF0702 TRANSMEMBRANE PROTEIN YCAP"/>
    <property type="match status" value="1"/>
</dbReference>
<proteinExistence type="inferred from homology"/>
<keyword evidence="5 7" id="KW-1133">Transmembrane helix</keyword>
<evidence type="ECO:0000313" key="9">
    <source>
        <dbReference type="EMBL" id="GAL86232.1"/>
    </source>
</evidence>
<comment type="subcellular location">
    <subcellularLocation>
        <location evidence="1">Cell membrane</location>
        <topology evidence="1">Multi-pass membrane protein</topology>
    </subcellularLocation>
</comment>
<protein>
    <recommendedName>
        <fullName evidence="8">Plus3 domain-containing protein</fullName>
    </recommendedName>
</protein>
<name>A0A098LIN4_9BACT</name>
<dbReference type="GO" id="GO:0005886">
    <property type="term" value="C:plasma membrane"/>
    <property type="evidence" value="ECO:0007669"/>
    <property type="project" value="UniProtKB-SubCell"/>
</dbReference>
<dbReference type="STRING" id="153721.MYP_3461"/>